<dbReference type="Pfam" id="PF13432">
    <property type="entry name" value="TPR_16"/>
    <property type="match status" value="2"/>
</dbReference>
<dbReference type="PATRIC" id="fig|1560201.3.peg.995"/>
<evidence type="ECO:0000256" key="8">
    <source>
        <dbReference type="SAM" id="SignalP"/>
    </source>
</evidence>
<evidence type="ECO:0000256" key="1">
    <source>
        <dbReference type="ARBA" id="ARBA00003476"/>
    </source>
</evidence>
<keyword evidence="3 8" id="KW-0732">Signal</keyword>
<dbReference type="PANTHER" id="PTHR12558">
    <property type="entry name" value="CELL DIVISION CYCLE 16,23,27"/>
    <property type="match status" value="1"/>
</dbReference>
<dbReference type="InterPro" id="IPR011990">
    <property type="entry name" value="TPR-like_helical_dom_sf"/>
</dbReference>
<comment type="function">
    <text evidence="1">Required for maximal bacterial cellulose synthesis.</text>
</comment>
<accession>A0A0L7T8K7</accession>
<dbReference type="Proteomes" id="UP000037088">
    <property type="component" value="Unassembled WGS sequence"/>
</dbReference>
<evidence type="ECO:0000256" key="7">
    <source>
        <dbReference type="PROSITE-ProRule" id="PRU00339"/>
    </source>
</evidence>
<dbReference type="InterPro" id="IPR019734">
    <property type="entry name" value="TPR_rpt"/>
</dbReference>
<dbReference type="PANTHER" id="PTHR12558:SF13">
    <property type="entry name" value="CELL DIVISION CYCLE PROTEIN 27 HOMOLOG"/>
    <property type="match status" value="1"/>
</dbReference>
<reference evidence="10 11" key="1">
    <citation type="journal article" date="2015" name="Int. J. Syst. Evol. Microbiol.">
        <title>Erwinia iniecta sp. nov., isolated from Russian wheat aphids (Diuraphis noxia).</title>
        <authorList>
            <person name="Campillo T."/>
            <person name="Luna E."/>
            <person name="Portier P."/>
            <person name="Fischer-Le Saux M."/>
            <person name="Lapitan N."/>
            <person name="Tisserat N.A."/>
            <person name="Leach J.E."/>
        </authorList>
    </citation>
    <scope>NUCLEOTIDE SEQUENCE [LARGE SCALE GENOMIC DNA]</scope>
    <source>
        <strain evidence="10 11">B120</strain>
    </source>
</reference>
<dbReference type="InterPro" id="IPR008410">
    <property type="entry name" value="BCSC_C"/>
</dbReference>
<dbReference type="PROSITE" id="PS50005">
    <property type="entry name" value="TPR"/>
    <property type="match status" value="1"/>
</dbReference>
<evidence type="ECO:0000256" key="5">
    <source>
        <dbReference type="ARBA" id="ARBA00022803"/>
    </source>
</evidence>
<dbReference type="Gene3D" id="1.25.40.10">
    <property type="entry name" value="Tetratricopeptide repeat domain"/>
    <property type="match status" value="5"/>
</dbReference>
<dbReference type="UniPathway" id="UPA00694"/>
<gene>
    <name evidence="10" type="ORF">NG42_04615</name>
</gene>
<keyword evidence="5 7" id="KW-0802">TPR repeat</keyword>
<dbReference type="Pfam" id="PF05420">
    <property type="entry name" value="BCSC_C"/>
    <property type="match status" value="1"/>
</dbReference>
<evidence type="ECO:0000256" key="2">
    <source>
        <dbReference type="ARBA" id="ARBA00005186"/>
    </source>
</evidence>
<dbReference type="EMBL" id="JRXE01000005">
    <property type="protein sequence ID" value="KOC91531.1"/>
    <property type="molecule type" value="Genomic_DNA"/>
</dbReference>
<keyword evidence="6" id="KW-0135">Cellulose biosynthesis</keyword>
<feature type="signal peptide" evidence="8">
    <location>
        <begin position="1"/>
        <end position="25"/>
    </location>
</feature>
<comment type="caution">
    <text evidence="10">The sequence shown here is derived from an EMBL/GenBank/DDBJ whole genome shotgun (WGS) entry which is preliminary data.</text>
</comment>
<comment type="pathway">
    <text evidence="2">Glycan metabolism; bacterial cellulose biosynthesis.</text>
</comment>
<evidence type="ECO:0000313" key="11">
    <source>
        <dbReference type="Proteomes" id="UP000037088"/>
    </source>
</evidence>
<organism evidence="10 11">
    <name type="scientific">Winslowiella iniecta</name>
    <dbReference type="NCBI Taxonomy" id="1560201"/>
    <lineage>
        <taxon>Bacteria</taxon>
        <taxon>Pseudomonadati</taxon>
        <taxon>Pseudomonadota</taxon>
        <taxon>Gammaproteobacteria</taxon>
        <taxon>Enterobacterales</taxon>
        <taxon>Erwiniaceae</taxon>
        <taxon>Winslowiella</taxon>
    </lineage>
</organism>
<dbReference type="Pfam" id="PF14559">
    <property type="entry name" value="TPR_19"/>
    <property type="match status" value="2"/>
</dbReference>
<feature type="repeat" description="TPR" evidence="7">
    <location>
        <begin position="394"/>
        <end position="427"/>
    </location>
</feature>
<keyword evidence="11" id="KW-1185">Reference proteome</keyword>
<keyword evidence="4" id="KW-0677">Repeat</keyword>
<evidence type="ECO:0000256" key="4">
    <source>
        <dbReference type="ARBA" id="ARBA00022737"/>
    </source>
</evidence>
<dbReference type="SMART" id="SM00028">
    <property type="entry name" value="TPR"/>
    <property type="match status" value="6"/>
</dbReference>
<dbReference type="AlphaFoldDB" id="A0A0L7T8K7"/>
<evidence type="ECO:0000256" key="6">
    <source>
        <dbReference type="ARBA" id="ARBA00022916"/>
    </source>
</evidence>
<dbReference type="GO" id="GO:0019867">
    <property type="term" value="C:outer membrane"/>
    <property type="evidence" value="ECO:0007669"/>
    <property type="project" value="InterPro"/>
</dbReference>
<sequence length="1165" mass="127547">MARKVLPWLGLLLPGMACFGPVALAADPPAPREVAPVAWLLQQIRIGEATNKPLLVTQSLYRLQKIDPDNPEVLAAQLRLALRQGDQAKAQRLMTQLNQTAPDSAATRQSAASMLLLTPEGRQQLQQARLLATSGHPEEAKVAFDKLFNGIFPGVDIALEYWRLVARIDGQEQLALVQLQALDQQYPGNTGVRLLIAQMQLRDDNTAEAFKELKKVADNPAGREQAGALWLARIQSQPVSEQTVAELKRYIDTFTSGDAQRNGEQELARQQKLLADPAFRQRERGLALVDGGAGAAAIPALQAALRATPDDAELLGAMGQAQSRANRRATAIGYFERAIRAGQQSTSIGKWRSLLTSNRYWLAIDNGDKALAKGDIAAAERQYQHARALDNSDSYALIGLGDVALAKKNNASAEQQFLRALRLEPGNSTAARRLAALYQQQSPQKAIDFINRLTPAQQRALGSTLNDLRSDAVRAEADALAAQGNWAQAVEKYRRAQRDAPDDVWLNYRLAGALREAGQAEQADSVMSAMASKRPSDPAQVYAYGLYLSSSDRRDRAIAQLNTLPRAQWDEDIVDLSTRLEQDKLFEQANALRDGGNEAAAIALLQQQPFSTRRDNTLADWALARGDSAAALQGYQQVLKRLPQDSDAALGRIDALVALKRTDDARSALQQLPAEAVGESINTQRRVASAWQSVGDSQRAATLYRGLKTRAAKEMPSQSSALVFRDAARLETQQRQPQAALDDYRQAMVASDITQQLPQDNVEFTRLMRNDQRDDWLKRGIRSDAADLYRQQDTTLTLEQDYSRNKGTGGISDFTAHTTMFEAEMPLADGKGFLRLDHVAVSAGSFSTTNGSHTEVFGSCADNNTNGCSRDLTQRAEGTAPAIGWRNDRWAADIGTTPVGFEVVNWVGGVSWETDVRNIGLSFTASRRPISSSLLAYAGARDPSSEGGRSWGGVVATGGGVGMSYDQGGAHGVWADLSAHQITGKNVADNSRERLMAGYYYKLINENNRRATIGLNSMLWHYQKDLSDYSFGQGGYYSPQRYFSLAVPVNWRQRSENWSYELGGSVSWSHSKTKAQARYPVNPGFQTTANPVSSDSSGTGTGYTLHALVERRLSAHWTLGVGVDIQQAKDYTPSHGLLYVRYSLAGWEGDLDIPPQPLTPYADFK</sequence>
<feature type="domain" description="Cellulose synthase operon C C-terminal" evidence="9">
    <location>
        <begin position="812"/>
        <end position="1144"/>
    </location>
</feature>
<evidence type="ECO:0000313" key="10">
    <source>
        <dbReference type="EMBL" id="KOC91531.1"/>
    </source>
</evidence>
<name>A0A0L7T8K7_9GAMM</name>
<protein>
    <submittedName>
        <fullName evidence="10">Cellulose synthase</fullName>
    </submittedName>
</protein>
<dbReference type="GO" id="GO:0030244">
    <property type="term" value="P:cellulose biosynthetic process"/>
    <property type="evidence" value="ECO:0007669"/>
    <property type="project" value="UniProtKB-KW"/>
</dbReference>
<dbReference type="NCBIfam" id="NF008520">
    <property type="entry name" value="PRK11447.1"/>
    <property type="match status" value="1"/>
</dbReference>
<evidence type="ECO:0000256" key="3">
    <source>
        <dbReference type="ARBA" id="ARBA00022729"/>
    </source>
</evidence>
<dbReference type="SUPFAM" id="SSF48452">
    <property type="entry name" value="TPR-like"/>
    <property type="match status" value="3"/>
</dbReference>
<feature type="chain" id="PRO_5005576355" evidence="8">
    <location>
        <begin position="26"/>
        <end position="1165"/>
    </location>
</feature>
<proteinExistence type="predicted"/>
<evidence type="ECO:0000259" key="9">
    <source>
        <dbReference type="Pfam" id="PF05420"/>
    </source>
</evidence>